<protein>
    <submittedName>
        <fullName evidence="1">Uncharacterized protein</fullName>
    </submittedName>
</protein>
<dbReference type="Proteomes" id="UP001148737">
    <property type="component" value="Unassembled WGS sequence"/>
</dbReference>
<evidence type="ECO:0000313" key="1">
    <source>
        <dbReference type="EMBL" id="KAJ3481519.1"/>
    </source>
</evidence>
<accession>A0ACC1QLA8</accession>
<comment type="caution">
    <text evidence="1">The sequence shown here is derived from an EMBL/GenBank/DDBJ whole genome shotgun (WGS) entry which is preliminary data.</text>
</comment>
<name>A0ACC1QLA8_9HYPO</name>
<gene>
    <name evidence="1" type="ORF">NLG97_g7803</name>
</gene>
<sequence length="200" mass="22349">MMLRWWTKHLDARPFIVFQRLQRFNQTFIVLTALIAALDIGALSFQEFRPPDANGAVDLHDSSLNRAAQGLFCTSAITAVVSALTAAMLLFQFEGFETATRLDLAVAWIPVALMNMASLEFLLGLICWYAANNVWWRVIVMTALVASFLGLWLVLTVYMYLSIRAKGGLGQAERQVTALARREFELSGEGFTNGPNRWLG</sequence>
<proteinExistence type="predicted"/>
<evidence type="ECO:0000313" key="2">
    <source>
        <dbReference type="Proteomes" id="UP001148737"/>
    </source>
</evidence>
<organism evidence="1 2">
    <name type="scientific">Lecanicillium saksenae</name>
    <dbReference type="NCBI Taxonomy" id="468837"/>
    <lineage>
        <taxon>Eukaryota</taxon>
        <taxon>Fungi</taxon>
        <taxon>Dikarya</taxon>
        <taxon>Ascomycota</taxon>
        <taxon>Pezizomycotina</taxon>
        <taxon>Sordariomycetes</taxon>
        <taxon>Hypocreomycetidae</taxon>
        <taxon>Hypocreales</taxon>
        <taxon>Cordycipitaceae</taxon>
        <taxon>Lecanicillium</taxon>
    </lineage>
</organism>
<dbReference type="EMBL" id="JANAKD010001252">
    <property type="protein sequence ID" value="KAJ3481519.1"/>
    <property type="molecule type" value="Genomic_DNA"/>
</dbReference>
<keyword evidence="2" id="KW-1185">Reference proteome</keyword>
<reference evidence="1" key="1">
    <citation type="submission" date="2022-07" db="EMBL/GenBank/DDBJ databases">
        <title>Genome Sequence of Lecanicillium saksenae.</title>
        <authorList>
            <person name="Buettner E."/>
        </authorList>
    </citation>
    <scope>NUCLEOTIDE SEQUENCE</scope>
    <source>
        <strain evidence="1">VT-O1</strain>
    </source>
</reference>